<feature type="compositionally biased region" description="Pro residues" evidence="5">
    <location>
        <begin position="218"/>
        <end position="230"/>
    </location>
</feature>
<dbReference type="InterPro" id="IPR036397">
    <property type="entry name" value="RNaseH_sf"/>
</dbReference>
<dbReference type="GO" id="GO:0004527">
    <property type="term" value="F:exonuclease activity"/>
    <property type="evidence" value="ECO:0007669"/>
    <property type="project" value="UniProtKB-KW"/>
</dbReference>
<dbReference type="AlphaFoldDB" id="A0A2C5X2E7"/>
<feature type="domain" description="Exonuclease" evidence="6">
    <location>
        <begin position="504"/>
        <end position="695"/>
    </location>
</feature>
<keyword evidence="3" id="KW-0378">Hydrolase</keyword>
<reference evidence="7 8" key="1">
    <citation type="journal article" date="2013" name="Fungal Biol.">
        <title>Analysis of microsatellite markers in the genome of the plant pathogen Ceratocystis fimbriata.</title>
        <authorList>
            <person name="Simpson M.C."/>
            <person name="Wilken P.M."/>
            <person name="Coetzee M.P."/>
            <person name="Wingfield M.J."/>
            <person name="Wingfield B.D."/>
        </authorList>
    </citation>
    <scope>NUCLEOTIDE SEQUENCE [LARGE SCALE GENOMIC DNA]</scope>
    <source>
        <strain evidence="7 8">CBS 114723</strain>
    </source>
</reference>
<protein>
    <submittedName>
        <fullName evidence="7">RNA exonuclease 3</fullName>
    </submittedName>
</protein>
<comment type="caution">
    <text evidence="7">The sequence shown here is derived from an EMBL/GenBank/DDBJ whole genome shotgun (WGS) entry which is preliminary data.</text>
</comment>
<evidence type="ECO:0000256" key="1">
    <source>
        <dbReference type="ARBA" id="ARBA00006357"/>
    </source>
</evidence>
<sequence>MAATLPNLKHLPCPAGPACTAFKCLFGHADRPDDSQNIPPESNGEVGTIPQPPASKKRSFESPVTADGPLAKRVKSSTNLQSQSDSSKQTSQQPLKPEPAVPVANIATYTASVSKSEALLQQSQSKSLDGLGSNVASLPAQPKPSIASVQRVPSLLGKPGPASSNLSSAASNIPATRQKPPRSRLESRASSAPSSGVLPKTIKQPATSTAPASKLVPKSPPVPLKAPPRPQKGALLTPKTVAADPIGFAGRLKVIQMLHAELIRLDGLLRDTHSTRIELFLSQDEANKMAVDIEGTVAAGPSNVYRNIVGARLSGYKKMITEAWLKERELAKAPPKPKDDDGNQPKIIDTGLTPEQEVFIAGLIETPIRDLAQYGYVPTPPSEADVAKASAAMAMSQGWEKCDRCEQRFQVFPDRRLEDGSHTSGGSCTHHYGRLYWTSPVSTAGKTRAKGDRKFRCCNQAVGDSPGCTTKECHVFKVTDTPRLAHVLPFVETPPNEAPATDAKAVCFDCEMCYTVNGIELVRLTATAWPSGAIILDVLVQPQGAILDLNSRYSGVFPQDMANAQPWDGFEEPIAAPIPGNVTAVRSSQLKIVSSPAAARELLFALITPDTLLIGHGLENDLNATRIIHPKIIDTVLLYPTRGGLPSRMGLKVLASTHLNRKIQVDDGTGQGHDSAEDARASGELVRVKVREKWISMQAKGWRLKDGEFVAPP</sequence>
<accession>A0A2C5X2E7</accession>
<keyword evidence="8" id="KW-1185">Reference proteome</keyword>
<dbReference type="InterPro" id="IPR013520">
    <property type="entry name" value="Ribonucl_H"/>
</dbReference>
<evidence type="ECO:0000259" key="6">
    <source>
        <dbReference type="SMART" id="SM00479"/>
    </source>
</evidence>
<dbReference type="SUPFAM" id="SSF53098">
    <property type="entry name" value="Ribonuclease H-like"/>
    <property type="match status" value="1"/>
</dbReference>
<evidence type="ECO:0000313" key="7">
    <source>
        <dbReference type="EMBL" id="PHH52152.1"/>
    </source>
</evidence>
<dbReference type="EMBL" id="APWK03000075">
    <property type="protein sequence ID" value="PHH52152.1"/>
    <property type="molecule type" value="Genomic_DNA"/>
</dbReference>
<evidence type="ECO:0000256" key="5">
    <source>
        <dbReference type="SAM" id="MobiDB-lite"/>
    </source>
</evidence>
<dbReference type="SMART" id="SM00479">
    <property type="entry name" value="EXOIII"/>
    <property type="match status" value="1"/>
</dbReference>
<keyword evidence="4 7" id="KW-0269">Exonuclease</keyword>
<feature type="compositionally biased region" description="Polar residues" evidence="5">
    <location>
        <begin position="107"/>
        <end position="127"/>
    </location>
</feature>
<dbReference type="CDD" id="cd06145">
    <property type="entry name" value="REX1_like"/>
    <property type="match status" value="1"/>
</dbReference>
<gene>
    <name evidence="7" type="primary">rex3</name>
    <name evidence="7" type="ORF">CFIMG_003502RA</name>
</gene>
<keyword evidence="2" id="KW-0540">Nuclease</keyword>
<dbReference type="Gene3D" id="3.30.420.10">
    <property type="entry name" value="Ribonuclease H-like superfamily/Ribonuclease H"/>
    <property type="match status" value="1"/>
</dbReference>
<proteinExistence type="inferred from homology"/>
<dbReference type="OrthoDB" id="3996471at2759"/>
<dbReference type="PANTHER" id="PTHR12801:SF112">
    <property type="entry name" value="RNA EXONUCLEASE 3"/>
    <property type="match status" value="1"/>
</dbReference>
<evidence type="ECO:0000313" key="8">
    <source>
        <dbReference type="Proteomes" id="UP000222788"/>
    </source>
</evidence>
<evidence type="ECO:0000256" key="3">
    <source>
        <dbReference type="ARBA" id="ARBA00022801"/>
    </source>
</evidence>
<dbReference type="GO" id="GO:0003676">
    <property type="term" value="F:nucleic acid binding"/>
    <property type="evidence" value="ECO:0007669"/>
    <property type="project" value="InterPro"/>
</dbReference>
<dbReference type="STRING" id="1035309.A0A2C5X2E7"/>
<feature type="compositionally biased region" description="Low complexity" evidence="5">
    <location>
        <begin position="76"/>
        <end position="93"/>
    </location>
</feature>
<dbReference type="InterPro" id="IPR034922">
    <property type="entry name" value="REX1-like_exo"/>
</dbReference>
<comment type="similarity">
    <text evidence="1">Belongs to the REXO1/REXO3 family.</text>
</comment>
<feature type="region of interest" description="Disordered" evidence="5">
    <location>
        <begin position="29"/>
        <end position="234"/>
    </location>
</feature>
<organism evidence="7 8">
    <name type="scientific">Ceratocystis fimbriata CBS 114723</name>
    <dbReference type="NCBI Taxonomy" id="1035309"/>
    <lineage>
        <taxon>Eukaryota</taxon>
        <taxon>Fungi</taxon>
        <taxon>Dikarya</taxon>
        <taxon>Ascomycota</taxon>
        <taxon>Pezizomycotina</taxon>
        <taxon>Sordariomycetes</taxon>
        <taxon>Hypocreomycetidae</taxon>
        <taxon>Microascales</taxon>
        <taxon>Ceratocystidaceae</taxon>
        <taxon>Ceratocystis</taxon>
    </lineage>
</organism>
<dbReference type="PANTHER" id="PTHR12801">
    <property type="entry name" value="RNA EXONUCLEASE REXO1 / RECO3 FAMILY MEMBER-RELATED"/>
    <property type="match status" value="1"/>
</dbReference>
<name>A0A2C5X2E7_9PEZI</name>
<evidence type="ECO:0000256" key="2">
    <source>
        <dbReference type="ARBA" id="ARBA00022722"/>
    </source>
</evidence>
<evidence type="ECO:0000256" key="4">
    <source>
        <dbReference type="ARBA" id="ARBA00022839"/>
    </source>
</evidence>
<dbReference type="GO" id="GO:0005634">
    <property type="term" value="C:nucleus"/>
    <property type="evidence" value="ECO:0007669"/>
    <property type="project" value="TreeGrafter"/>
</dbReference>
<dbReference type="InterPro" id="IPR012337">
    <property type="entry name" value="RNaseH-like_sf"/>
</dbReference>
<dbReference type="Proteomes" id="UP000222788">
    <property type="component" value="Unassembled WGS sequence"/>
</dbReference>
<feature type="compositionally biased region" description="Low complexity" evidence="5">
    <location>
        <begin position="162"/>
        <end position="172"/>
    </location>
</feature>
<reference evidence="7 8" key="2">
    <citation type="journal article" date="2013" name="IMA Fungus">
        <title>IMA Genome-F 1: Ceratocystis fimbriata: Draft nuclear genome sequence for the plant pathogen, Ceratocystis fimbriata.</title>
        <authorList>
            <person name="Wilken P.M."/>
            <person name="Steenkamp E.T."/>
            <person name="Wingfield M.J."/>
            <person name="de Beer Z.W."/>
            <person name="Wingfield B.D."/>
        </authorList>
    </citation>
    <scope>NUCLEOTIDE SEQUENCE [LARGE SCALE GENOMIC DNA]</scope>
    <source>
        <strain evidence="7 8">CBS 114723</strain>
    </source>
</reference>
<dbReference type="InterPro" id="IPR047021">
    <property type="entry name" value="REXO1/3/4-like"/>
</dbReference>